<gene>
    <name evidence="2" type="ORF">Glove_300g4</name>
</gene>
<dbReference type="AlphaFoldDB" id="A0A397I036"/>
<proteinExistence type="predicted"/>
<keyword evidence="1" id="KW-0732">Signal</keyword>
<protein>
    <recommendedName>
        <fullName evidence="4">MD-2-related lipid-recognition domain-containing protein</fullName>
    </recommendedName>
</protein>
<dbReference type="Proteomes" id="UP000266861">
    <property type="component" value="Unassembled WGS sequence"/>
</dbReference>
<feature type="signal peptide" evidence="1">
    <location>
        <begin position="1"/>
        <end position="21"/>
    </location>
</feature>
<sequence length="141" mass="15666">MNRNFILAFIVFILLTSLVSALPHQLDKRETKWEVCSFNGTTFAPVDVKISSDPLVRGFTGVPAYVFSTSIPNCPIFAGTNFNINFPQLEVPLDLTDSFYATVIIGNEYEFLGCAFAHFGDPESEDSYPIASYPISFYTIA</sequence>
<reference evidence="2 3" key="1">
    <citation type="submission" date="2018-08" db="EMBL/GenBank/DDBJ databases">
        <title>Genome and evolution of the arbuscular mycorrhizal fungus Diversispora epigaea (formerly Glomus versiforme) and its bacterial endosymbionts.</title>
        <authorList>
            <person name="Sun X."/>
            <person name="Fei Z."/>
            <person name="Harrison M."/>
        </authorList>
    </citation>
    <scope>NUCLEOTIDE SEQUENCE [LARGE SCALE GENOMIC DNA]</scope>
    <source>
        <strain evidence="2 3">IT104</strain>
    </source>
</reference>
<evidence type="ECO:0000313" key="3">
    <source>
        <dbReference type="Proteomes" id="UP000266861"/>
    </source>
</evidence>
<feature type="chain" id="PRO_5017349242" description="MD-2-related lipid-recognition domain-containing protein" evidence="1">
    <location>
        <begin position="22"/>
        <end position="141"/>
    </location>
</feature>
<dbReference type="OrthoDB" id="2313648at2759"/>
<evidence type="ECO:0000256" key="1">
    <source>
        <dbReference type="SAM" id="SignalP"/>
    </source>
</evidence>
<keyword evidence="3" id="KW-1185">Reference proteome</keyword>
<evidence type="ECO:0008006" key="4">
    <source>
        <dbReference type="Google" id="ProtNLM"/>
    </source>
</evidence>
<name>A0A397I036_9GLOM</name>
<dbReference type="EMBL" id="PQFF01000274">
    <property type="protein sequence ID" value="RHZ67598.1"/>
    <property type="molecule type" value="Genomic_DNA"/>
</dbReference>
<comment type="caution">
    <text evidence="2">The sequence shown here is derived from an EMBL/GenBank/DDBJ whole genome shotgun (WGS) entry which is preliminary data.</text>
</comment>
<accession>A0A397I036</accession>
<evidence type="ECO:0000313" key="2">
    <source>
        <dbReference type="EMBL" id="RHZ67598.1"/>
    </source>
</evidence>
<organism evidence="2 3">
    <name type="scientific">Diversispora epigaea</name>
    <dbReference type="NCBI Taxonomy" id="1348612"/>
    <lineage>
        <taxon>Eukaryota</taxon>
        <taxon>Fungi</taxon>
        <taxon>Fungi incertae sedis</taxon>
        <taxon>Mucoromycota</taxon>
        <taxon>Glomeromycotina</taxon>
        <taxon>Glomeromycetes</taxon>
        <taxon>Diversisporales</taxon>
        <taxon>Diversisporaceae</taxon>
        <taxon>Diversispora</taxon>
    </lineage>
</organism>